<evidence type="ECO:0000256" key="1">
    <source>
        <dbReference type="ARBA" id="ARBA00007374"/>
    </source>
</evidence>
<gene>
    <name evidence="6" type="ORF">GBAR_LOCUS7659</name>
</gene>
<comment type="caution">
    <text evidence="6">The sequence shown here is derived from an EMBL/GenBank/DDBJ whole genome shotgun (WGS) entry which is preliminary data.</text>
</comment>
<evidence type="ECO:0000256" key="5">
    <source>
        <dbReference type="SAM" id="MobiDB-lite"/>
    </source>
</evidence>
<reference evidence="6" key="1">
    <citation type="submission" date="2023-03" db="EMBL/GenBank/DDBJ databases">
        <authorList>
            <person name="Steffen K."/>
            <person name="Cardenas P."/>
        </authorList>
    </citation>
    <scope>NUCLEOTIDE SEQUENCE</scope>
</reference>
<dbReference type="GO" id="GO:0000828">
    <property type="term" value="F:inositol hexakisphosphate kinase activity"/>
    <property type="evidence" value="ECO:0007669"/>
    <property type="project" value="TreeGrafter"/>
</dbReference>
<organism evidence="6 7">
    <name type="scientific">Geodia barretti</name>
    <name type="common">Barrett's horny sponge</name>
    <dbReference type="NCBI Taxonomy" id="519541"/>
    <lineage>
        <taxon>Eukaryota</taxon>
        <taxon>Metazoa</taxon>
        <taxon>Porifera</taxon>
        <taxon>Demospongiae</taxon>
        <taxon>Heteroscleromorpha</taxon>
        <taxon>Tetractinellida</taxon>
        <taxon>Astrophorina</taxon>
        <taxon>Geodiidae</taxon>
        <taxon>Geodia</taxon>
    </lineage>
</organism>
<dbReference type="Pfam" id="PF03770">
    <property type="entry name" value="IPK"/>
    <property type="match status" value="1"/>
</dbReference>
<protein>
    <recommendedName>
        <fullName evidence="4">Kinase</fullName>
        <ecNumber evidence="4">2.7.-.-</ecNumber>
    </recommendedName>
</protein>
<dbReference type="Gene3D" id="3.30.470.160">
    <property type="entry name" value="Inositol polyphosphate kinase"/>
    <property type="match status" value="1"/>
</dbReference>
<dbReference type="GO" id="GO:0005634">
    <property type="term" value="C:nucleus"/>
    <property type="evidence" value="ECO:0007669"/>
    <property type="project" value="TreeGrafter"/>
</dbReference>
<sequence>MSLVALALPQPPLRMKVTMAEKSDLSPTGEVPVVYHESEPVPPTTTTSSGKKEKKDKSKHKKNPRKNEATKALVHTSATASIPIALSDPNAILIRSAPSSPEFLKPRRPRAHFKLRNRSKGVAASSDPESSCASVSPSPSPSPLSSPNRRPLFLWPRKKGKKSGSRDALNGPKTPGSRPESPNVIDSRYGSGSSIEPEATPAITLPGGRPSKLETRHSGGEIPTIFVSHDEHNGCVEPLACGGGDSLQDETRKMSQTSVGSNVNSANSGYCTLSAAGSGDEAGSFSDLDYPSPVSPSSMASSPGGSVPNLALMSTEASSTTSKRTSSYGGRGSVLSPDSEPDYSHQEDSRGRDAQSPVATPTTPLSAPFTGMSISPLPGPRGVSPPNEGSSAKSPGRVRDHYKKRGPWEKVRKFVQALSPFTLQFNKKKYAWVQLAGHQDSFRPGDKAGSIQKKSDQNECLALKALSMDALLRPFVPEYIQTVTKDGQLFVEMSDLLREFTEPAVMDIKIGVRTYLEDELEKARTKKVLRQVGTHTHTPHTYTYSTVHCKCMGL</sequence>
<name>A0AA35RI41_GEOBA</name>
<keyword evidence="7" id="KW-1185">Reference proteome</keyword>
<proteinExistence type="inferred from homology"/>
<comment type="similarity">
    <text evidence="1 4">Belongs to the inositol phosphokinase (IPK) family.</text>
</comment>
<feature type="compositionally biased region" description="Low complexity" evidence="5">
    <location>
        <begin position="258"/>
        <end position="269"/>
    </location>
</feature>
<feature type="region of interest" description="Disordered" evidence="5">
    <location>
        <begin position="240"/>
        <end position="404"/>
    </location>
</feature>
<feature type="compositionally biased region" description="Low complexity" evidence="5">
    <location>
        <begin position="291"/>
        <end position="308"/>
    </location>
</feature>
<evidence type="ECO:0000256" key="2">
    <source>
        <dbReference type="ARBA" id="ARBA00022679"/>
    </source>
</evidence>
<evidence type="ECO:0000313" key="7">
    <source>
        <dbReference type="Proteomes" id="UP001174909"/>
    </source>
</evidence>
<feature type="compositionally biased region" description="Polar residues" evidence="5">
    <location>
        <begin position="315"/>
        <end position="328"/>
    </location>
</feature>
<evidence type="ECO:0000256" key="3">
    <source>
        <dbReference type="ARBA" id="ARBA00022777"/>
    </source>
</evidence>
<evidence type="ECO:0000256" key="4">
    <source>
        <dbReference type="RuleBase" id="RU363090"/>
    </source>
</evidence>
<feature type="compositionally biased region" description="Basic residues" evidence="5">
    <location>
        <begin position="106"/>
        <end position="119"/>
    </location>
</feature>
<feature type="compositionally biased region" description="Basic and acidic residues" evidence="5">
    <location>
        <begin position="342"/>
        <end position="353"/>
    </location>
</feature>
<dbReference type="GO" id="GO:0046854">
    <property type="term" value="P:phosphatidylinositol phosphate biosynthetic process"/>
    <property type="evidence" value="ECO:0007669"/>
    <property type="project" value="TreeGrafter"/>
</dbReference>
<dbReference type="GO" id="GO:0032958">
    <property type="term" value="P:inositol phosphate biosynthetic process"/>
    <property type="evidence" value="ECO:0007669"/>
    <property type="project" value="InterPro"/>
</dbReference>
<dbReference type="PANTHER" id="PTHR12400:SF26">
    <property type="entry name" value="KINASE"/>
    <property type="match status" value="1"/>
</dbReference>
<dbReference type="InterPro" id="IPR005522">
    <property type="entry name" value="IPK"/>
</dbReference>
<dbReference type="InterPro" id="IPR038286">
    <property type="entry name" value="IPK_sf"/>
</dbReference>
<dbReference type="SUPFAM" id="SSF56104">
    <property type="entry name" value="SAICAR synthase-like"/>
    <property type="match status" value="1"/>
</dbReference>
<dbReference type="EMBL" id="CASHTH010001134">
    <property type="protein sequence ID" value="CAI8011938.1"/>
    <property type="molecule type" value="Genomic_DNA"/>
</dbReference>
<keyword evidence="2 4" id="KW-0808">Transferase</keyword>
<feature type="compositionally biased region" description="Low complexity" evidence="5">
    <location>
        <begin position="125"/>
        <end position="137"/>
    </location>
</feature>
<accession>A0AA35RI41</accession>
<dbReference type="PANTHER" id="PTHR12400">
    <property type="entry name" value="INOSITOL POLYPHOSPHATE KINASE"/>
    <property type="match status" value="1"/>
</dbReference>
<dbReference type="GO" id="GO:0005737">
    <property type="term" value="C:cytoplasm"/>
    <property type="evidence" value="ECO:0007669"/>
    <property type="project" value="TreeGrafter"/>
</dbReference>
<evidence type="ECO:0000313" key="6">
    <source>
        <dbReference type="EMBL" id="CAI8011938.1"/>
    </source>
</evidence>
<dbReference type="EC" id="2.7.-.-" evidence="4"/>
<dbReference type="Proteomes" id="UP001174909">
    <property type="component" value="Unassembled WGS sequence"/>
</dbReference>
<keyword evidence="3 4" id="KW-0418">Kinase</keyword>
<feature type="region of interest" description="Disordered" evidence="5">
    <location>
        <begin position="1"/>
        <end position="220"/>
    </location>
</feature>
<dbReference type="AlphaFoldDB" id="A0AA35RI41"/>